<keyword evidence="2" id="KW-1185">Reference proteome</keyword>
<feature type="non-terminal residue" evidence="1">
    <location>
        <position position="1"/>
    </location>
</feature>
<protein>
    <submittedName>
        <fullName evidence="1">8448_t:CDS:1</fullName>
    </submittedName>
</protein>
<sequence length="652" mass="75814">CWQSNRSRRPDINKVATSLKKLMSSYHSSVSVSRQGVNDRESKKSIIDKYSKAKEQVKTYNLIFDKEFRMHKESNTMRDEYLSDIQLEPRDPLDENKHLQEIQLNPAERVDLSKILAHQSVDNNLQQFVPLFNTFNEVADKMLTIYESAECNKKICSALLFRVEIARTCVKHLQRKHQANAKNFRQRDYYLRWVKFSNILKNIMIFADEVAQLSWFRKFSNVNMVIDAFYANIVEFEDSCYDLNLTVVVYSAEQREKEAQDVAYDILILKKSMDRMQPETRLLTTEISALNAAKHSLKNATPETIATNIPRKVYKMPKIKSEEFSEPPPSKDNIRGSISKKIYRGAEVACERVFDKTEKLFKFEILHLLGSSPEKGFVYSNMDETFRWLAPERMKNPIPRYNNQSEMFRELARIIKSAWEEEPSSRPLDLELQLKFDELYNKYIHSEDNAIGFEMLRNRNSSHIIPQSFNGSLFDVSTLKNQSRAAEFLEKIYKESKNESIISEIESDESKTMLLIGITSDDDSKTIVITELIMNEQPENEATSIRESMNEIVTEETKAEESKNEMITKVEESKSEMITEETKVEELMNEMVTEETKESKNEIITGKPEIEESMNEMVTEESKSEVITEETKVPSTWKLSSILNSCKKIHPT</sequence>
<proteinExistence type="predicted"/>
<dbReference type="Proteomes" id="UP000789860">
    <property type="component" value="Unassembled WGS sequence"/>
</dbReference>
<reference evidence="1" key="1">
    <citation type="submission" date="2021-06" db="EMBL/GenBank/DDBJ databases">
        <authorList>
            <person name="Kallberg Y."/>
            <person name="Tangrot J."/>
            <person name="Rosling A."/>
        </authorList>
    </citation>
    <scope>NUCLEOTIDE SEQUENCE</scope>
    <source>
        <strain evidence="1">AU212A</strain>
    </source>
</reference>
<comment type="caution">
    <text evidence="1">The sequence shown here is derived from an EMBL/GenBank/DDBJ whole genome shotgun (WGS) entry which is preliminary data.</text>
</comment>
<name>A0ACA9L0P0_9GLOM</name>
<dbReference type="EMBL" id="CAJVPM010003496">
    <property type="protein sequence ID" value="CAG8502072.1"/>
    <property type="molecule type" value="Genomic_DNA"/>
</dbReference>
<evidence type="ECO:0000313" key="2">
    <source>
        <dbReference type="Proteomes" id="UP000789860"/>
    </source>
</evidence>
<accession>A0ACA9L0P0</accession>
<evidence type="ECO:0000313" key="1">
    <source>
        <dbReference type="EMBL" id="CAG8502072.1"/>
    </source>
</evidence>
<organism evidence="1 2">
    <name type="scientific">Scutellospora calospora</name>
    <dbReference type="NCBI Taxonomy" id="85575"/>
    <lineage>
        <taxon>Eukaryota</taxon>
        <taxon>Fungi</taxon>
        <taxon>Fungi incertae sedis</taxon>
        <taxon>Mucoromycota</taxon>
        <taxon>Glomeromycotina</taxon>
        <taxon>Glomeromycetes</taxon>
        <taxon>Diversisporales</taxon>
        <taxon>Gigasporaceae</taxon>
        <taxon>Scutellospora</taxon>
    </lineage>
</organism>
<gene>
    <name evidence="1" type="ORF">SCALOS_LOCUS3285</name>
</gene>